<dbReference type="InterPro" id="IPR000620">
    <property type="entry name" value="EamA_dom"/>
</dbReference>
<dbReference type="SUPFAM" id="SSF103481">
    <property type="entry name" value="Multidrug resistance efflux transporter EmrE"/>
    <property type="match status" value="2"/>
</dbReference>
<keyword evidence="3 6" id="KW-0812">Transmembrane</keyword>
<feature type="transmembrane region" description="Helical" evidence="6">
    <location>
        <begin position="249"/>
        <end position="269"/>
    </location>
</feature>
<evidence type="ECO:0000256" key="4">
    <source>
        <dbReference type="ARBA" id="ARBA00022989"/>
    </source>
</evidence>
<protein>
    <submittedName>
        <fullName evidence="8">EamA-like transporter family protein</fullName>
    </submittedName>
</protein>
<sequence>MFVGEIAALGTACLWGLSTYMHTNAAKLIGAWPLTLCRTPLVLFYNICIALVIGAEWVFPSQSIGWILLSGVLGLGIADTLFYEGCTRIGARTGSILWQMTPCVTAVIAFFTLGESLTLLNIAGMLIIIFSVISITTKNDEQTDSPVDPKEWHYGFKLVLLSVLALGLSHVCIRKGLSYGLDPLMGSILRIAAAASCAWIAAAVMGYHHKITERKDNMAKAMKIIFVASFVGTTLGNWVALFSMKYAKAGIAASLISLTPLAIIMITAVHEKKTPSSRVVLGILTACGGSALLFM</sequence>
<dbReference type="InterPro" id="IPR037185">
    <property type="entry name" value="EmrE-like"/>
</dbReference>
<reference evidence="9" key="1">
    <citation type="submission" date="2016-11" db="EMBL/GenBank/DDBJ databases">
        <authorList>
            <person name="Varghese N."/>
            <person name="Submissions S."/>
        </authorList>
    </citation>
    <scope>NUCLEOTIDE SEQUENCE [LARGE SCALE GENOMIC DNA]</scope>
    <source>
        <strain evidence="9">DSM 17456</strain>
    </source>
</reference>
<feature type="transmembrane region" description="Helical" evidence="6">
    <location>
        <begin position="224"/>
        <end position="243"/>
    </location>
</feature>
<evidence type="ECO:0000313" key="9">
    <source>
        <dbReference type="Proteomes" id="UP000184694"/>
    </source>
</evidence>
<gene>
    <name evidence="8" type="ORF">SAMN02745161_1980</name>
</gene>
<dbReference type="STRING" id="1121457.SAMN02745161_1980"/>
<keyword evidence="9" id="KW-1185">Reference proteome</keyword>
<feature type="transmembrane region" description="Helical" evidence="6">
    <location>
        <begin position="276"/>
        <end position="294"/>
    </location>
</feature>
<evidence type="ECO:0000256" key="6">
    <source>
        <dbReference type="SAM" id="Phobius"/>
    </source>
</evidence>
<evidence type="ECO:0000256" key="5">
    <source>
        <dbReference type="ARBA" id="ARBA00023136"/>
    </source>
</evidence>
<dbReference type="PANTHER" id="PTHR32322:SF2">
    <property type="entry name" value="EAMA DOMAIN-CONTAINING PROTEIN"/>
    <property type="match status" value="1"/>
</dbReference>
<evidence type="ECO:0000256" key="2">
    <source>
        <dbReference type="ARBA" id="ARBA00007362"/>
    </source>
</evidence>
<keyword evidence="4 6" id="KW-1133">Transmembrane helix</keyword>
<keyword evidence="5 6" id="KW-0472">Membrane</keyword>
<evidence type="ECO:0000256" key="3">
    <source>
        <dbReference type="ARBA" id="ARBA00022692"/>
    </source>
</evidence>
<dbReference type="AlphaFoldDB" id="A0A1N6H3I7"/>
<evidence type="ECO:0000256" key="1">
    <source>
        <dbReference type="ARBA" id="ARBA00004141"/>
    </source>
</evidence>
<dbReference type="GO" id="GO:0016020">
    <property type="term" value="C:membrane"/>
    <property type="evidence" value="ECO:0007669"/>
    <property type="project" value="UniProtKB-SubCell"/>
</dbReference>
<dbReference type="EMBL" id="FSRG01000005">
    <property type="protein sequence ID" value="SIO14237.1"/>
    <property type="molecule type" value="Genomic_DNA"/>
</dbReference>
<feature type="transmembrane region" description="Helical" evidence="6">
    <location>
        <begin position="65"/>
        <end position="83"/>
    </location>
</feature>
<dbReference type="Pfam" id="PF00892">
    <property type="entry name" value="EamA"/>
    <property type="match status" value="2"/>
</dbReference>
<feature type="transmembrane region" description="Helical" evidence="6">
    <location>
        <begin position="183"/>
        <end position="204"/>
    </location>
</feature>
<dbReference type="Proteomes" id="UP000184694">
    <property type="component" value="Unassembled WGS sequence"/>
</dbReference>
<feature type="domain" description="EamA" evidence="7">
    <location>
        <begin position="4"/>
        <end position="136"/>
    </location>
</feature>
<feature type="transmembrane region" description="Helical" evidence="6">
    <location>
        <begin position="158"/>
        <end position="177"/>
    </location>
</feature>
<comment type="similarity">
    <text evidence="2">Belongs to the EamA transporter family.</text>
</comment>
<dbReference type="RefSeq" id="WP_074216763.1">
    <property type="nucleotide sequence ID" value="NZ_FSRG01000005.1"/>
</dbReference>
<feature type="transmembrane region" description="Helical" evidence="6">
    <location>
        <begin position="41"/>
        <end position="59"/>
    </location>
</feature>
<name>A0A1N6H3I7_9BACT</name>
<proteinExistence type="inferred from homology"/>
<dbReference type="PANTHER" id="PTHR32322">
    <property type="entry name" value="INNER MEMBRANE TRANSPORTER"/>
    <property type="match status" value="1"/>
</dbReference>
<dbReference type="InterPro" id="IPR050638">
    <property type="entry name" value="AA-Vitamin_Transporters"/>
</dbReference>
<feature type="domain" description="EamA" evidence="7">
    <location>
        <begin position="155"/>
        <end position="294"/>
    </location>
</feature>
<accession>A0A1N6H3I7</accession>
<dbReference type="OrthoDB" id="5461046at2"/>
<organism evidence="8 9">
    <name type="scientific">Halodesulfovibrio marinisediminis DSM 17456</name>
    <dbReference type="NCBI Taxonomy" id="1121457"/>
    <lineage>
        <taxon>Bacteria</taxon>
        <taxon>Pseudomonadati</taxon>
        <taxon>Thermodesulfobacteriota</taxon>
        <taxon>Desulfovibrionia</taxon>
        <taxon>Desulfovibrionales</taxon>
        <taxon>Desulfovibrionaceae</taxon>
        <taxon>Halodesulfovibrio</taxon>
    </lineage>
</organism>
<evidence type="ECO:0000313" key="8">
    <source>
        <dbReference type="EMBL" id="SIO14237.1"/>
    </source>
</evidence>
<evidence type="ECO:0000259" key="7">
    <source>
        <dbReference type="Pfam" id="PF00892"/>
    </source>
</evidence>
<comment type="subcellular location">
    <subcellularLocation>
        <location evidence="1">Membrane</location>
        <topology evidence="1">Multi-pass membrane protein</topology>
    </subcellularLocation>
</comment>